<organism evidence="3 4">
    <name type="scientific">Hohenbuehelia grisea</name>
    <dbReference type="NCBI Taxonomy" id="104357"/>
    <lineage>
        <taxon>Eukaryota</taxon>
        <taxon>Fungi</taxon>
        <taxon>Dikarya</taxon>
        <taxon>Basidiomycota</taxon>
        <taxon>Agaricomycotina</taxon>
        <taxon>Agaricomycetes</taxon>
        <taxon>Agaricomycetidae</taxon>
        <taxon>Agaricales</taxon>
        <taxon>Pleurotineae</taxon>
        <taxon>Pleurotaceae</taxon>
        <taxon>Hohenbuehelia</taxon>
    </lineage>
</organism>
<evidence type="ECO:0000256" key="2">
    <source>
        <dbReference type="ARBA" id="ARBA00022705"/>
    </source>
</evidence>
<keyword evidence="2" id="KW-0235">DNA replication</keyword>
<dbReference type="PANTHER" id="PTHR13395">
    <property type="entry name" value="SISTER CHROMATID COHESION PROTEIN DCC1-RELATED"/>
    <property type="match status" value="1"/>
</dbReference>
<protein>
    <recommendedName>
        <fullName evidence="5">Sister chromatid cohesion protein Dcc1</fullName>
    </recommendedName>
</protein>
<comment type="caution">
    <text evidence="3">The sequence shown here is derived from an EMBL/GenBank/DDBJ whole genome shotgun (WGS) entry which is preliminary data.</text>
</comment>
<evidence type="ECO:0000313" key="4">
    <source>
        <dbReference type="Proteomes" id="UP001556367"/>
    </source>
</evidence>
<dbReference type="Proteomes" id="UP001556367">
    <property type="component" value="Unassembled WGS sequence"/>
</dbReference>
<proteinExistence type="inferred from homology"/>
<dbReference type="InterPro" id="IPR019128">
    <property type="entry name" value="Dcc1"/>
</dbReference>
<comment type="similarity">
    <text evidence="1">Belongs to the DCC1 family.</text>
</comment>
<name>A0ABR3J1F7_9AGAR</name>
<evidence type="ECO:0000313" key="3">
    <source>
        <dbReference type="EMBL" id="KAL0949471.1"/>
    </source>
</evidence>
<dbReference type="EMBL" id="JASNQZ010000012">
    <property type="protein sequence ID" value="KAL0949471.1"/>
    <property type="molecule type" value="Genomic_DNA"/>
</dbReference>
<reference evidence="4" key="1">
    <citation type="submission" date="2024-06" db="EMBL/GenBank/DDBJ databases">
        <title>Multi-omics analyses provide insights into the biosynthesis of the anticancer antibiotic pleurotin in Hohenbuehelia grisea.</title>
        <authorList>
            <person name="Weaver J.A."/>
            <person name="Alberti F."/>
        </authorList>
    </citation>
    <scope>NUCLEOTIDE SEQUENCE [LARGE SCALE GENOMIC DNA]</scope>
    <source>
        <strain evidence="4">T-177</strain>
    </source>
</reference>
<gene>
    <name evidence="3" type="ORF">HGRIS_009524</name>
</gene>
<evidence type="ECO:0000256" key="1">
    <source>
        <dbReference type="ARBA" id="ARBA00007017"/>
    </source>
</evidence>
<evidence type="ECO:0008006" key="5">
    <source>
        <dbReference type="Google" id="ProtNLM"/>
    </source>
</evidence>
<dbReference type="PANTHER" id="PTHR13395:SF6">
    <property type="entry name" value="SISTER CHROMATID COHESION PROTEIN DCC1"/>
    <property type="match status" value="1"/>
</dbReference>
<keyword evidence="4" id="KW-1185">Reference proteome</keyword>
<dbReference type="Pfam" id="PF09724">
    <property type="entry name" value="Dcc1"/>
    <property type="match status" value="1"/>
</dbReference>
<accession>A0ABR3J1F7</accession>
<sequence>MGEHKLCFSSTSTAEEGSFKLLELPPDLVALIEGALRAREENEEGTGPSLNLQIKGATTDDAVVCTAERTYAMRSVALSNSILVTTSPSDPLQNHSDDGMNIDSPMDIDRPLNDMDSNTIVIRDTVNEIMELVPAVPRLHVLAARLRGQEYGDAEEDEEDAAPGVYIDITIQPNAMTYAEARATVQASEVELERGLREKRVLVLNGRLRPLAPALLRTILELLLNLLAAQGHSATSSTPIRAEELVGALADEHEVSRAVSTQVMGWFGTLDTREDRWTPDLSAIVREIGLAVLRGHQHEPILQTDFLTQWRGLVGDAFEAAISMELLSGNYLSTQAFAFSADRFSVTIGADPDSELSSPNGPPSTLTYFPASRLPADPSARFGDLFLTRARWRPEEIAPFLADVAVDGKERDRLLLKYARATNEAGVVWYTARAQYNG</sequence>